<keyword evidence="1" id="KW-0813">Transport</keyword>
<dbReference type="Proteomes" id="UP000535182">
    <property type="component" value="Unassembled WGS sequence"/>
</dbReference>
<dbReference type="GO" id="GO:0046872">
    <property type="term" value="F:metal ion binding"/>
    <property type="evidence" value="ECO:0007669"/>
    <property type="project" value="UniProtKB-KW"/>
</dbReference>
<dbReference type="InterPro" id="IPR036909">
    <property type="entry name" value="Cyt_c-like_dom_sf"/>
</dbReference>
<keyword evidence="5 6" id="KW-0408">Iron</keyword>
<dbReference type="PANTHER" id="PTHR37823">
    <property type="entry name" value="CYTOCHROME C-553-LIKE"/>
    <property type="match status" value="1"/>
</dbReference>
<accession>A0A9X0QBM4</accession>
<keyword evidence="2 6" id="KW-0349">Heme</keyword>
<dbReference type="SUPFAM" id="SSF46626">
    <property type="entry name" value="Cytochrome c"/>
    <property type="match status" value="1"/>
</dbReference>
<dbReference type="PROSITE" id="PS51007">
    <property type="entry name" value="CYTC"/>
    <property type="match status" value="1"/>
</dbReference>
<comment type="caution">
    <text evidence="8">The sequence shown here is derived from an EMBL/GenBank/DDBJ whole genome shotgun (WGS) entry which is preliminary data.</text>
</comment>
<dbReference type="InterPro" id="IPR009056">
    <property type="entry name" value="Cyt_c-like_dom"/>
</dbReference>
<dbReference type="Gene3D" id="1.10.760.10">
    <property type="entry name" value="Cytochrome c-like domain"/>
    <property type="match status" value="1"/>
</dbReference>
<evidence type="ECO:0000313" key="9">
    <source>
        <dbReference type="Proteomes" id="UP000535182"/>
    </source>
</evidence>
<feature type="domain" description="Cytochrome c" evidence="7">
    <location>
        <begin position="31"/>
        <end position="114"/>
    </location>
</feature>
<dbReference type="PANTHER" id="PTHR37823:SF1">
    <property type="entry name" value="CYTOCHROME C-553-LIKE"/>
    <property type="match status" value="1"/>
</dbReference>
<sequence>MIRVFSLLIFVGAFVGCKSVAPPTPLADLNAQQMHGHAVYQAHCAQCHYDRKSAALHGPALIGVFKKPYLPSGAPANDERVTATIVHGRNLMPAMGNTLDPQDMDDLLAYLHTL</sequence>
<evidence type="ECO:0000256" key="1">
    <source>
        <dbReference type="ARBA" id="ARBA00022448"/>
    </source>
</evidence>
<dbReference type="PROSITE" id="PS51257">
    <property type="entry name" value="PROKAR_LIPOPROTEIN"/>
    <property type="match status" value="1"/>
</dbReference>
<evidence type="ECO:0000256" key="2">
    <source>
        <dbReference type="ARBA" id="ARBA00022617"/>
    </source>
</evidence>
<evidence type="ECO:0000256" key="6">
    <source>
        <dbReference type="PROSITE-ProRule" id="PRU00433"/>
    </source>
</evidence>
<keyword evidence="9" id="KW-1185">Reference proteome</keyword>
<evidence type="ECO:0000256" key="3">
    <source>
        <dbReference type="ARBA" id="ARBA00022723"/>
    </source>
</evidence>
<evidence type="ECO:0000256" key="5">
    <source>
        <dbReference type="ARBA" id="ARBA00023004"/>
    </source>
</evidence>
<dbReference type="AlphaFoldDB" id="A0A9X0QBM4"/>
<keyword evidence="4" id="KW-0249">Electron transport</keyword>
<proteinExistence type="predicted"/>
<keyword evidence="3 6" id="KW-0479">Metal-binding</keyword>
<organism evidence="8 9">
    <name type="scientific">Tunturiibacter gelidiferens</name>
    <dbReference type="NCBI Taxonomy" id="3069689"/>
    <lineage>
        <taxon>Bacteria</taxon>
        <taxon>Pseudomonadati</taxon>
        <taxon>Acidobacteriota</taxon>
        <taxon>Terriglobia</taxon>
        <taxon>Terriglobales</taxon>
        <taxon>Acidobacteriaceae</taxon>
        <taxon>Tunturiibacter</taxon>
    </lineage>
</organism>
<gene>
    <name evidence="8" type="ORF">HDF14_001036</name>
</gene>
<dbReference type="Pfam" id="PF13442">
    <property type="entry name" value="Cytochrome_CBB3"/>
    <property type="match status" value="1"/>
</dbReference>
<dbReference type="InterPro" id="IPR051811">
    <property type="entry name" value="Cytochrome_c550/c551-like"/>
</dbReference>
<evidence type="ECO:0000313" key="8">
    <source>
        <dbReference type="EMBL" id="MBB5327431.1"/>
    </source>
</evidence>
<evidence type="ECO:0000259" key="7">
    <source>
        <dbReference type="PROSITE" id="PS51007"/>
    </source>
</evidence>
<dbReference type="RefSeq" id="WP_183974118.1">
    <property type="nucleotide sequence ID" value="NZ_JACHEB010000002.1"/>
</dbReference>
<dbReference type="GO" id="GO:0009055">
    <property type="term" value="F:electron transfer activity"/>
    <property type="evidence" value="ECO:0007669"/>
    <property type="project" value="InterPro"/>
</dbReference>
<reference evidence="8 9" key="1">
    <citation type="submission" date="2020-08" db="EMBL/GenBank/DDBJ databases">
        <title>Genomic Encyclopedia of Type Strains, Phase IV (KMG-V): Genome sequencing to study the core and pangenomes of soil and plant-associated prokaryotes.</title>
        <authorList>
            <person name="Whitman W."/>
        </authorList>
    </citation>
    <scope>NUCLEOTIDE SEQUENCE [LARGE SCALE GENOMIC DNA]</scope>
    <source>
        <strain evidence="8 9">X5P2</strain>
    </source>
</reference>
<protein>
    <submittedName>
        <fullName evidence="8">Mono/diheme cytochrome c family protein</fullName>
    </submittedName>
</protein>
<dbReference type="GO" id="GO:0020037">
    <property type="term" value="F:heme binding"/>
    <property type="evidence" value="ECO:0007669"/>
    <property type="project" value="InterPro"/>
</dbReference>
<evidence type="ECO:0000256" key="4">
    <source>
        <dbReference type="ARBA" id="ARBA00022982"/>
    </source>
</evidence>
<name>A0A9X0QBM4_9BACT</name>
<dbReference type="EMBL" id="JACHEB010000002">
    <property type="protein sequence ID" value="MBB5327431.1"/>
    <property type="molecule type" value="Genomic_DNA"/>
</dbReference>